<dbReference type="GO" id="GO:0006865">
    <property type="term" value="P:amino acid transport"/>
    <property type="evidence" value="ECO:0007669"/>
    <property type="project" value="UniProtKB-KW"/>
</dbReference>
<name>A0AAR2M5R3_PYGNA</name>
<evidence type="ECO:0000256" key="8">
    <source>
        <dbReference type="ARBA" id="ARBA00023136"/>
    </source>
</evidence>
<proteinExistence type="inferred from homology"/>
<keyword evidence="11" id="KW-1185">Reference proteome</keyword>
<sequence>MDLNLEYWQNNGKSFLSRLHIWFNLLDPSSLLASDAEIEKARCLLRSEEKQQKNEKVRNAWALSVSSVHAGSGALISPVFRPQAFLPITVPLVVASFLPHKGIRPALFWHFILQSYCAGFNHANRNTTATPGNKTSAKQPLLIVGAVSYSTVVGALPQIVIQRMRVSSTVAQAFCRSVLPIPLSAILAAFSVMVVRSEESENGIQIFDSNGNSLGVSKEAGSKAVKETAISRATLFGTTATVPTLLLYFLRRAKFVQRNPLIAAPVRHISTAIVLGLMIPVSFSLFPQLGKIEKQQVEKELQALTDDRQLFYHRGL</sequence>
<dbReference type="PANTHER" id="PTHR11153">
    <property type="entry name" value="SIDEROFLEXIN"/>
    <property type="match status" value="1"/>
</dbReference>
<keyword evidence="8 9" id="KW-0472">Membrane</keyword>
<dbReference type="Pfam" id="PF03820">
    <property type="entry name" value="SFXNs"/>
    <property type="match status" value="1"/>
</dbReference>
<gene>
    <name evidence="10" type="primary">SFXN4</name>
</gene>
<dbReference type="GO" id="GO:0005743">
    <property type="term" value="C:mitochondrial inner membrane"/>
    <property type="evidence" value="ECO:0007669"/>
    <property type="project" value="TreeGrafter"/>
</dbReference>
<evidence type="ECO:0000256" key="9">
    <source>
        <dbReference type="SAM" id="Phobius"/>
    </source>
</evidence>
<keyword evidence="4 9" id="KW-0812">Transmembrane</keyword>
<evidence type="ECO:0000313" key="11">
    <source>
        <dbReference type="Proteomes" id="UP001501920"/>
    </source>
</evidence>
<dbReference type="GO" id="GO:0015075">
    <property type="term" value="F:monoatomic ion transmembrane transporter activity"/>
    <property type="evidence" value="ECO:0007669"/>
    <property type="project" value="InterPro"/>
</dbReference>
<evidence type="ECO:0000313" key="10">
    <source>
        <dbReference type="Ensembl" id="ENSPNAP00000082642.1"/>
    </source>
</evidence>
<feature type="transmembrane region" description="Helical" evidence="9">
    <location>
        <begin position="173"/>
        <end position="195"/>
    </location>
</feature>
<reference evidence="10" key="3">
    <citation type="submission" date="2025-09" db="UniProtKB">
        <authorList>
            <consortium name="Ensembl"/>
        </authorList>
    </citation>
    <scope>IDENTIFICATION</scope>
</reference>
<evidence type="ECO:0000256" key="5">
    <source>
        <dbReference type="ARBA" id="ARBA00022970"/>
    </source>
</evidence>
<dbReference type="RefSeq" id="XP_017552177.1">
    <property type="nucleotide sequence ID" value="XM_017696688.2"/>
</dbReference>
<accession>A0AAR2M5R3</accession>
<comment type="subcellular location">
    <subcellularLocation>
        <location evidence="1">Mitochondrion membrane</location>
        <topology evidence="1">Multi-pass membrane protein</topology>
    </subcellularLocation>
</comment>
<dbReference type="PANTHER" id="PTHR11153:SF3">
    <property type="entry name" value="SIDEROFLEXIN-4"/>
    <property type="match status" value="1"/>
</dbReference>
<evidence type="ECO:0000256" key="4">
    <source>
        <dbReference type="ARBA" id="ARBA00022692"/>
    </source>
</evidence>
<keyword evidence="5" id="KW-0029">Amino-acid transport</keyword>
<dbReference type="InterPro" id="IPR004686">
    <property type="entry name" value="Mtc"/>
</dbReference>
<feature type="transmembrane region" description="Helical" evidence="9">
    <location>
        <begin position="229"/>
        <end position="250"/>
    </location>
</feature>
<evidence type="ECO:0000256" key="1">
    <source>
        <dbReference type="ARBA" id="ARBA00004225"/>
    </source>
</evidence>
<dbReference type="GO" id="GO:1990542">
    <property type="term" value="P:mitochondrial transmembrane transport"/>
    <property type="evidence" value="ECO:0007669"/>
    <property type="project" value="TreeGrafter"/>
</dbReference>
<organism evidence="10 11">
    <name type="scientific">Pygocentrus nattereri</name>
    <name type="common">Red-bellied piranha</name>
    <dbReference type="NCBI Taxonomy" id="42514"/>
    <lineage>
        <taxon>Eukaryota</taxon>
        <taxon>Metazoa</taxon>
        <taxon>Chordata</taxon>
        <taxon>Craniata</taxon>
        <taxon>Vertebrata</taxon>
        <taxon>Euteleostomi</taxon>
        <taxon>Actinopterygii</taxon>
        <taxon>Neopterygii</taxon>
        <taxon>Teleostei</taxon>
        <taxon>Ostariophysi</taxon>
        <taxon>Characiformes</taxon>
        <taxon>Characoidei</taxon>
        <taxon>Pygocentrus</taxon>
    </lineage>
</organism>
<keyword evidence="7" id="KW-0496">Mitochondrion</keyword>
<dbReference type="Proteomes" id="UP001501920">
    <property type="component" value="Chromosome 5"/>
</dbReference>
<protein>
    <recommendedName>
        <fullName evidence="12">Sideroflexin 4</fullName>
    </recommendedName>
</protein>
<reference evidence="10" key="2">
    <citation type="submission" date="2025-08" db="UniProtKB">
        <authorList>
            <consortium name="Ensembl"/>
        </authorList>
    </citation>
    <scope>IDENTIFICATION</scope>
</reference>
<dbReference type="GeneID" id="108426871"/>
<evidence type="ECO:0000256" key="6">
    <source>
        <dbReference type="ARBA" id="ARBA00022989"/>
    </source>
</evidence>
<dbReference type="Ensembl" id="ENSPNAT00000081330.1">
    <property type="protein sequence ID" value="ENSPNAP00000082642.1"/>
    <property type="gene ID" value="ENSPNAG00000007203.2"/>
</dbReference>
<dbReference type="GeneTree" id="ENSGT01030000234641"/>
<feature type="transmembrane region" description="Helical" evidence="9">
    <location>
        <begin position="262"/>
        <end position="286"/>
    </location>
</feature>
<dbReference type="CTD" id="119559"/>
<reference evidence="10 11" key="1">
    <citation type="submission" date="2020-10" db="EMBL/GenBank/DDBJ databases">
        <title>Pygocentrus nattereri (red-bellied piranha) genome, fPygNat1, primary haplotype.</title>
        <authorList>
            <person name="Myers G."/>
            <person name="Meyer A."/>
            <person name="Karagic N."/>
            <person name="Pippel M."/>
            <person name="Winkler S."/>
            <person name="Tracey A."/>
            <person name="Wood J."/>
            <person name="Formenti G."/>
            <person name="Howe K."/>
            <person name="Fedrigo O."/>
            <person name="Jarvis E.D."/>
        </authorList>
    </citation>
    <scope>NUCLEOTIDE SEQUENCE [LARGE SCALE GENOMIC DNA]</scope>
</reference>
<evidence type="ECO:0000256" key="7">
    <source>
        <dbReference type="ARBA" id="ARBA00023128"/>
    </source>
</evidence>
<keyword evidence="3" id="KW-0813">Transport</keyword>
<evidence type="ECO:0008006" key="12">
    <source>
        <dbReference type="Google" id="ProtNLM"/>
    </source>
</evidence>
<keyword evidence="6 9" id="KW-1133">Transmembrane helix</keyword>
<evidence type="ECO:0000256" key="3">
    <source>
        <dbReference type="ARBA" id="ARBA00022448"/>
    </source>
</evidence>
<dbReference type="AlphaFoldDB" id="A0AAR2M5R3"/>
<comment type="similarity">
    <text evidence="2">Belongs to the sideroflexin family.</text>
</comment>
<evidence type="ECO:0000256" key="2">
    <source>
        <dbReference type="ARBA" id="ARBA00005974"/>
    </source>
</evidence>